<name>A0A7Y8GG09_9PSED</name>
<protein>
    <submittedName>
        <fullName evidence="1">Uncharacterized protein</fullName>
    </submittedName>
</protein>
<dbReference type="EMBL" id="JACAQV010000021">
    <property type="protein sequence ID" value="NWF10183.1"/>
    <property type="molecule type" value="Genomic_DNA"/>
</dbReference>
<proteinExistence type="predicted"/>
<dbReference type="Proteomes" id="UP000561369">
    <property type="component" value="Unassembled WGS sequence"/>
</dbReference>
<dbReference type="RefSeq" id="WP_177024730.1">
    <property type="nucleotide sequence ID" value="NZ_JACAQV010000021.1"/>
</dbReference>
<evidence type="ECO:0000313" key="2">
    <source>
        <dbReference type="Proteomes" id="UP000561369"/>
    </source>
</evidence>
<evidence type="ECO:0000313" key="1">
    <source>
        <dbReference type="EMBL" id="NWF10183.1"/>
    </source>
</evidence>
<organism evidence="1 2">
    <name type="scientific">Pseudomonas salomonii</name>
    <dbReference type="NCBI Taxonomy" id="191391"/>
    <lineage>
        <taxon>Bacteria</taxon>
        <taxon>Pseudomonadati</taxon>
        <taxon>Pseudomonadota</taxon>
        <taxon>Gammaproteobacteria</taxon>
        <taxon>Pseudomonadales</taxon>
        <taxon>Pseudomonadaceae</taxon>
        <taxon>Pseudomonas</taxon>
    </lineage>
</organism>
<dbReference type="AlphaFoldDB" id="A0A7Y8GG09"/>
<gene>
    <name evidence="1" type="ORF">HX810_21135</name>
</gene>
<comment type="caution">
    <text evidence="1">The sequence shown here is derived from an EMBL/GenBank/DDBJ whole genome shotgun (WGS) entry which is preliminary data.</text>
</comment>
<sequence length="150" mass="17419">MKKYPEELPLPVADGYGFKPVSPFMRTKMNTGRSRQRRAYSSVPTELTADFLFEDDMQTQLFESWFEEVLTSGVDWFECELKTPQGIRPYKVRFTDIYEGPTLDGGHWRFRAPIELLERPILTGGWALYAPDYIAAMNLIDLAINRDWPS</sequence>
<reference evidence="1 2" key="1">
    <citation type="submission" date="2020-04" db="EMBL/GenBank/DDBJ databases">
        <title>Molecular characterization of pseudomonads from Agaricus bisporus reveal novel blotch 2 pathogens in Western Europe.</title>
        <authorList>
            <person name="Taparia T."/>
            <person name="Krijger M."/>
            <person name="Haynes E."/>
            <person name="Elpinstone J.G."/>
            <person name="Noble R."/>
            <person name="Van Der Wolf J."/>
        </authorList>
    </citation>
    <scope>NUCLEOTIDE SEQUENCE [LARGE SCALE GENOMIC DNA]</scope>
    <source>
        <strain evidence="1 2">IPO3765</strain>
    </source>
</reference>
<accession>A0A7Y8GG09</accession>